<dbReference type="RefSeq" id="WP_110815580.1">
    <property type="nucleotide sequence ID" value="NZ_QJTE01000008.1"/>
</dbReference>
<keyword evidence="3 5" id="KW-0418">Kinase</keyword>
<evidence type="ECO:0000256" key="1">
    <source>
        <dbReference type="ARBA" id="ARBA00010688"/>
    </source>
</evidence>
<dbReference type="InterPro" id="IPR050306">
    <property type="entry name" value="PfkB_Carbo_kinase"/>
</dbReference>
<dbReference type="AlphaFoldDB" id="A0A318SMW6"/>
<dbReference type="GO" id="GO:0008673">
    <property type="term" value="F:2-dehydro-3-deoxygluconokinase activity"/>
    <property type="evidence" value="ECO:0007669"/>
    <property type="project" value="TreeGrafter"/>
</dbReference>
<dbReference type="Pfam" id="PF00294">
    <property type="entry name" value="PfkB"/>
    <property type="match status" value="1"/>
</dbReference>
<dbReference type="PROSITE" id="PS00584">
    <property type="entry name" value="PFKB_KINASES_2"/>
    <property type="match status" value="1"/>
</dbReference>
<dbReference type="SUPFAM" id="SSF53613">
    <property type="entry name" value="Ribokinase-like"/>
    <property type="match status" value="1"/>
</dbReference>
<feature type="domain" description="Carbohydrate kinase PfkB" evidence="4">
    <location>
        <begin position="17"/>
        <end position="301"/>
    </location>
</feature>
<dbReference type="GO" id="GO:0042840">
    <property type="term" value="P:D-glucuronate catabolic process"/>
    <property type="evidence" value="ECO:0007669"/>
    <property type="project" value="TreeGrafter"/>
</dbReference>
<protein>
    <submittedName>
        <fullName evidence="5">2-keto-3-deoxygluconate kinase</fullName>
    </submittedName>
</protein>
<accession>A0A318SMW6</accession>
<organism evidence="5 6">
    <name type="scientific">Pseudoroseicyclus aestuarii</name>
    <dbReference type="NCBI Taxonomy" id="1795041"/>
    <lineage>
        <taxon>Bacteria</taxon>
        <taxon>Pseudomonadati</taxon>
        <taxon>Pseudomonadota</taxon>
        <taxon>Alphaproteobacteria</taxon>
        <taxon>Rhodobacterales</taxon>
        <taxon>Paracoccaceae</taxon>
        <taxon>Pseudoroseicyclus</taxon>
    </lineage>
</organism>
<gene>
    <name evidence="5" type="ORF">DFP88_10835</name>
</gene>
<keyword evidence="2" id="KW-0808">Transferase</keyword>
<dbReference type="InterPro" id="IPR002173">
    <property type="entry name" value="Carboh/pur_kinase_PfkB_CS"/>
</dbReference>
<evidence type="ECO:0000313" key="6">
    <source>
        <dbReference type="Proteomes" id="UP000248311"/>
    </source>
</evidence>
<sequence length="305" mass="31667">MEFLAVGEPLVEFAAVPGAAEHFHRRLGGDTLNAAIYYARLRPEARTALLTRLGDDAMSGWMLDAIAAEGIDTGPVTRVAGGRPGLYTVTVDGSGERSFAYWRDQAPARGMFDRDPCPETAPLAQAQTILFSGITLAILPPEGRARLLSALKAATERGAAVVFDTNYRPVLWQDASEARDWTARALGVATLAMPSLDDVEALWQGHGPENAHAALLEITPGEIVMTAGAGAVLHRAPGEGFRSIPLPPPVAAVDTTAAGDSFNAGFLAARAGGADVEGCVAAGGRLAACVVGHPGAIIPREAMPG</sequence>
<comment type="caution">
    <text evidence="5">The sequence shown here is derived from an EMBL/GenBank/DDBJ whole genome shotgun (WGS) entry which is preliminary data.</text>
</comment>
<proteinExistence type="inferred from homology"/>
<dbReference type="Gene3D" id="3.40.1190.20">
    <property type="match status" value="1"/>
</dbReference>
<evidence type="ECO:0000313" key="5">
    <source>
        <dbReference type="EMBL" id="PYE81192.1"/>
    </source>
</evidence>
<dbReference type="InterPro" id="IPR029056">
    <property type="entry name" value="Ribokinase-like"/>
</dbReference>
<keyword evidence="6" id="KW-1185">Reference proteome</keyword>
<dbReference type="EMBL" id="QJTE01000008">
    <property type="protein sequence ID" value="PYE81192.1"/>
    <property type="molecule type" value="Genomic_DNA"/>
</dbReference>
<dbReference type="GO" id="GO:0019698">
    <property type="term" value="P:D-galacturonate catabolic process"/>
    <property type="evidence" value="ECO:0007669"/>
    <property type="project" value="TreeGrafter"/>
</dbReference>
<dbReference type="PANTHER" id="PTHR43085">
    <property type="entry name" value="HEXOKINASE FAMILY MEMBER"/>
    <property type="match status" value="1"/>
</dbReference>
<name>A0A318SMW6_9RHOB</name>
<dbReference type="Proteomes" id="UP000248311">
    <property type="component" value="Unassembled WGS sequence"/>
</dbReference>
<dbReference type="OrthoDB" id="9776822at2"/>
<dbReference type="GO" id="GO:0005829">
    <property type="term" value="C:cytosol"/>
    <property type="evidence" value="ECO:0007669"/>
    <property type="project" value="TreeGrafter"/>
</dbReference>
<dbReference type="CDD" id="cd01166">
    <property type="entry name" value="KdgK"/>
    <property type="match status" value="1"/>
</dbReference>
<dbReference type="InterPro" id="IPR011611">
    <property type="entry name" value="PfkB_dom"/>
</dbReference>
<reference evidence="5 6" key="1">
    <citation type="submission" date="2018-06" db="EMBL/GenBank/DDBJ databases">
        <title>Genomic Encyclopedia of Type Strains, Phase III (KMG-III): the genomes of soil and plant-associated and newly described type strains.</title>
        <authorList>
            <person name="Whitman W."/>
        </authorList>
    </citation>
    <scope>NUCLEOTIDE SEQUENCE [LARGE SCALE GENOMIC DNA]</scope>
    <source>
        <strain evidence="5 6">CECT 9025</strain>
    </source>
</reference>
<evidence type="ECO:0000259" key="4">
    <source>
        <dbReference type="Pfam" id="PF00294"/>
    </source>
</evidence>
<evidence type="ECO:0000256" key="2">
    <source>
        <dbReference type="ARBA" id="ARBA00022679"/>
    </source>
</evidence>
<comment type="similarity">
    <text evidence="1">Belongs to the carbohydrate kinase PfkB family.</text>
</comment>
<dbReference type="GO" id="GO:0006974">
    <property type="term" value="P:DNA damage response"/>
    <property type="evidence" value="ECO:0007669"/>
    <property type="project" value="TreeGrafter"/>
</dbReference>
<dbReference type="PANTHER" id="PTHR43085:SF15">
    <property type="entry name" value="2-DEHYDRO-3-DEOXYGLUCONOKINASE"/>
    <property type="match status" value="1"/>
</dbReference>
<evidence type="ECO:0000256" key="3">
    <source>
        <dbReference type="ARBA" id="ARBA00022777"/>
    </source>
</evidence>